<gene>
    <name evidence="6" type="primary">CSON012437</name>
</gene>
<evidence type="ECO:0000256" key="5">
    <source>
        <dbReference type="SAM" id="MobiDB-lite"/>
    </source>
</evidence>
<dbReference type="Gene3D" id="3.40.50.1220">
    <property type="entry name" value="TPP-binding domain"/>
    <property type="match status" value="1"/>
</dbReference>
<feature type="region of interest" description="Disordered" evidence="5">
    <location>
        <begin position="24"/>
        <end position="44"/>
    </location>
</feature>
<protein>
    <submittedName>
        <fullName evidence="6">CSON012437 protein</fullName>
    </submittedName>
</protein>
<dbReference type="GO" id="GO:0000785">
    <property type="term" value="C:chromatin"/>
    <property type="evidence" value="ECO:0007669"/>
    <property type="project" value="TreeGrafter"/>
</dbReference>
<reference evidence="6" key="1">
    <citation type="submission" date="2018-04" db="EMBL/GenBank/DDBJ databases">
        <authorList>
            <person name="Go L.Y."/>
            <person name="Mitchell J.A."/>
        </authorList>
    </citation>
    <scope>NUCLEOTIDE SEQUENCE</scope>
    <source>
        <tissue evidence="6">Whole organism</tissue>
    </source>
</reference>
<dbReference type="InterPro" id="IPR050134">
    <property type="entry name" value="NAD-dep_sirtuin_deacylases"/>
</dbReference>
<name>A0A336KMH8_CULSO</name>
<evidence type="ECO:0000313" key="6">
    <source>
        <dbReference type="EMBL" id="SSX05188.1"/>
    </source>
</evidence>
<dbReference type="GO" id="GO:0070403">
    <property type="term" value="F:NAD+ binding"/>
    <property type="evidence" value="ECO:0007669"/>
    <property type="project" value="TreeGrafter"/>
</dbReference>
<dbReference type="EMBL" id="UFQT01000590">
    <property type="protein sequence ID" value="SSX25549.1"/>
    <property type="molecule type" value="Genomic_DNA"/>
</dbReference>
<evidence type="ECO:0000256" key="2">
    <source>
        <dbReference type="ARBA" id="ARBA00022723"/>
    </source>
</evidence>
<dbReference type="AlphaFoldDB" id="A0A336KMH8"/>
<evidence type="ECO:0000256" key="1">
    <source>
        <dbReference type="ARBA" id="ARBA00001947"/>
    </source>
</evidence>
<dbReference type="GO" id="GO:0046872">
    <property type="term" value="F:metal ion binding"/>
    <property type="evidence" value="ECO:0007669"/>
    <property type="project" value="UniProtKB-KW"/>
</dbReference>
<dbReference type="GO" id="GO:0097372">
    <property type="term" value="F:histone H3K18 deacetylase activity, NAD-dependent"/>
    <property type="evidence" value="ECO:0007669"/>
    <property type="project" value="TreeGrafter"/>
</dbReference>
<dbReference type="VEuPathDB" id="VectorBase:CSON012437"/>
<accession>A0A336KMH8</accession>
<evidence type="ECO:0000256" key="4">
    <source>
        <dbReference type="ARBA" id="ARBA00038170"/>
    </source>
</evidence>
<dbReference type="EMBL" id="UFQS01000590">
    <property type="protein sequence ID" value="SSX05188.1"/>
    <property type="molecule type" value="Genomic_DNA"/>
</dbReference>
<feature type="region of interest" description="Disordered" evidence="5">
    <location>
        <begin position="314"/>
        <end position="380"/>
    </location>
</feature>
<reference evidence="7" key="2">
    <citation type="submission" date="2018-07" db="EMBL/GenBank/DDBJ databases">
        <authorList>
            <person name="Quirk P.G."/>
            <person name="Krulwich T.A."/>
        </authorList>
    </citation>
    <scope>NUCLEOTIDE SEQUENCE</scope>
</reference>
<dbReference type="InterPro" id="IPR029035">
    <property type="entry name" value="DHS-like_NAD/FAD-binding_dom"/>
</dbReference>
<keyword evidence="3" id="KW-0862">Zinc</keyword>
<feature type="compositionally biased region" description="Basic residues" evidence="5">
    <location>
        <begin position="366"/>
        <end position="380"/>
    </location>
</feature>
<dbReference type="PANTHER" id="PTHR11085:SF1">
    <property type="entry name" value="NAD-DEPENDENT PROTEIN DEACETYLASE SIRTUIN-7"/>
    <property type="match status" value="1"/>
</dbReference>
<comment type="similarity">
    <text evidence="4">Belongs to the sirtuin family. Class IV subfamily.</text>
</comment>
<organism evidence="6">
    <name type="scientific">Culicoides sonorensis</name>
    <name type="common">Biting midge</name>
    <dbReference type="NCBI Taxonomy" id="179676"/>
    <lineage>
        <taxon>Eukaryota</taxon>
        <taxon>Metazoa</taxon>
        <taxon>Ecdysozoa</taxon>
        <taxon>Arthropoda</taxon>
        <taxon>Hexapoda</taxon>
        <taxon>Insecta</taxon>
        <taxon>Pterygota</taxon>
        <taxon>Neoptera</taxon>
        <taxon>Endopterygota</taxon>
        <taxon>Diptera</taxon>
        <taxon>Nematocera</taxon>
        <taxon>Chironomoidea</taxon>
        <taxon>Ceratopogonidae</taxon>
        <taxon>Ceratopogoninae</taxon>
        <taxon>Culicoides</taxon>
        <taxon>Monoculicoides</taxon>
    </lineage>
</organism>
<dbReference type="GO" id="GO:0005634">
    <property type="term" value="C:nucleus"/>
    <property type="evidence" value="ECO:0007669"/>
    <property type="project" value="TreeGrafter"/>
</dbReference>
<evidence type="ECO:0000313" key="7">
    <source>
        <dbReference type="EMBL" id="SSX25549.1"/>
    </source>
</evidence>
<dbReference type="PANTHER" id="PTHR11085">
    <property type="entry name" value="NAD-DEPENDENT PROTEIN DEACYLASE SIRTUIN-5, MITOCHONDRIAL-RELATED"/>
    <property type="match status" value="1"/>
</dbReference>
<comment type="cofactor">
    <cofactor evidence="1">
        <name>Zn(2+)</name>
        <dbReference type="ChEBI" id="CHEBI:29105"/>
    </cofactor>
</comment>
<dbReference type="SUPFAM" id="SSF52467">
    <property type="entry name" value="DHS-like NAD/FAD-binding domain"/>
    <property type="match status" value="1"/>
</dbReference>
<proteinExistence type="inferred from homology"/>
<keyword evidence="2" id="KW-0479">Metal-binding</keyword>
<sequence length="380" mass="43492">MKIRTRNNKNNKIQTSLILNYSRRRVTRTETNDGKRGKKKKVDPKEISAILRKSESQRSAEERRLLDRNSKIVKEITLRKERVASYKERAIEKEDEPDVIEQKARDMAEIIARSKHLVIYTGAGISTSAKIPDYRGSQGIWTLLQKAQPSTFCDIDKNNSNRSEISGAVPEKKRRSMNGQVIGSNSTNMMNSADLNRPQSLMMPQWYDVNYAYSGLHSIINPPPPNVELFEEEEDLDIPALIAARIKQTAALHEQEKNSILGTHQIECEFCYGNYEKVVCQFYKPLKPDFKVMIFRNGNPVVCECCDFSEVEEEEPENTSDTCQTQDKNDVEGNGNLGPDPESSNVNDESTEIPTKVQPGWYGKGWRVKTTNRRKRRRNT</sequence>
<evidence type="ECO:0000256" key="3">
    <source>
        <dbReference type="ARBA" id="ARBA00022833"/>
    </source>
</evidence>